<evidence type="ECO:0000313" key="2">
    <source>
        <dbReference type="EMBL" id="MBB5131411.1"/>
    </source>
</evidence>
<proteinExistence type="predicted"/>
<gene>
    <name evidence="2" type="ORF">HNP84_001117</name>
</gene>
<dbReference type="Proteomes" id="UP000578449">
    <property type="component" value="Unassembled WGS sequence"/>
</dbReference>
<protein>
    <submittedName>
        <fullName evidence="2">Uncharacterized protein</fullName>
    </submittedName>
</protein>
<name>A0A840P0I8_9ACTN</name>
<dbReference type="RefSeq" id="WP_185048245.1">
    <property type="nucleotide sequence ID" value="NZ_BAABIX010000076.1"/>
</dbReference>
<keyword evidence="3" id="KW-1185">Reference proteome</keyword>
<comment type="caution">
    <text evidence="2">The sequence shown here is derived from an EMBL/GenBank/DDBJ whole genome shotgun (WGS) entry which is preliminary data.</text>
</comment>
<evidence type="ECO:0000313" key="3">
    <source>
        <dbReference type="Proteomes" id="UP000578449"/>
    </source>
</evidence>
<reference evidence="2 3" key="1">
    <citation type="submission" date="2020-08" db="EMBL/GenBank/DDBJ databases">
        <title>Genomic Encyclopedia of Type Strains, Phase IV (KMG-IV): sequencing the most valuable type-strain genomes for metagenomic binning, comparative biology and taxonomic classification.</title>
        <authorList>
            <person name="Goeker M."/>
        </authorList>
    </citation>
    <scope>NUCLEOTIDE SEQUENCE [LARGE SCALE GENOMIC DNA]</scope>
    <source>
        <strain evidence="2 3">DSM 45615</strain>
    </source>
</reference>
<evidence type="ECO:0000256" key="1">
    <source>
        <dbReference type="SAM" id="MobiDB-lite"/>
    </source>
</evidence>
<organism evidence="2 3">
    <name type="scientific">Thermocatellispora tengchongensis</name>
    <dbReference type="NCBI Taxonomy" id="1073253"/>
    <lineage>
        <taxon>Bacteria</taxon>
        <taxon>Bacillati</taxon>
        <taxon>Actinomycetota</taxon>
        <taxon>Actinomycetes</taxon>
        <taxon>Streptosporangiales</taxon>
        <taxon>Streptosporangiaceae</taxon>
        <taxon>Thermocatellispora</taxon>
    </lineage>
</organism>
<accession>A0A840P0I8</accession>
<sequence>MNKGYVAIQRRGGYNVFVIDVYWNRALRLATKLPASPDELGLAAPYPPPATGVDRHRARMGLDDSAGN</sequence>
<feature type="region of interest" description="Disordered" evidence="1">
    <location>
        <begin position="40"/>
        <end position="68"/>
    </location>
</feature>
<dbReference type="EMBL" id="JACHGN010000002">
    <property type="protein sequence ID" value="MBB5131411.1"/>
    <property type="molecule type" value="Genomic_DNA"/>
</dbReference>
<dbReference type="AlphaFoldDB" id="A0A840P0I8"/>